<sequence>MDQDFAHMVVAYKVPMLKPGEYEIWRMRIEQYIHMINYALWEVIENGIPIEHQFKFNSIKDAKLLMEAIEKRFGRNAATKNSRKSLKEAIWKNFTAHARDCLDKLLIGFKSLYKKDKDRRDHGSGCCGSCCAAEVLASPVLYLTRLWNVTGELPRKVPSNAWYGCPLESINYVIHDIIHMGIVLAATGGGWWAEVACMGAGE</sequence>
<protein>
    <submittedName>
        <fullName evidence="1">Uncharacterized protein</fullName>
    </submittedName>
</protein>
<gene>
    <name evidence="1" type="ORF">Tco_0878125</name>
</gene>
<comment type="caution">
    <text evidence="1">The sequence shown here is derived from an EMBL/GenBank/DDBJ whole genome shotgun (WGS) entry which is preliminary data.</text>
</comment>
<proteinExistence type="predicted"/>
<dbReference type="Proteomes" id="UP001151760">
    <property type="component" value="Unassembled WGS sequence"/>
</dbReference>
<accession>A0ABQ5C2W4</accession>
<reference evidence="1" key="2">
    <citation type="submission" date="2022-01" db="EMBL/GenBank/DDBJ databases">
        <authorList>
            <person name="Yamashiro T."/>
            <person name="Shiraishi A."/>
            <person name="Satake H."/>
            <person name="Nakayama K."/>
        </authorList>
    </citation>
    <scope>NUCLEOTIDE SEQUENCE</scope>
</reference>
<name>A0ABQ5C2W4_9ASTR</name>
<dbReference type="EMBL" id="BQNB010013716">
    <property type="protein sequence ID" value="GJT19419.1"/>
    <property type="molecule type" value="Genomic_DNA"/>
</dbReference>
<evidence type="ECO:0000313" key="1">
    <source>
        <dbReference type="EMBL" id="GJT19419.1"/>
    </source>
</evidence>
<organism evidence="1 2">
    <name type="scientific">Tanacetum coccineum</name>
    <dbReference type="NCBI Taxonomy" id="301880"/>
    <lineage>
        <taxon>Eukaryota</taxon>
        <taxon>Viridiplantae</taxon>
        <taxon>Streptophyta</taxon>
        <taxon>Embryophyta</taxon>
        <taxon>Tracheophyta</taxon>
        <taxon>Spermatophyta</taxon>
        <taxon>Magnoliopsida</taxon>
        <taxon>eudicotyledons</taxon>
        <taxon>Gunneridae</taxon>
        <taxon>Pentapetalae</taxon>
        <taxon>asterids</taxon>
        <taxon>campanulids</taxon>
        <taxon>Asterales</taxon>
        <taxon>Asteraceae</taxon>
        <taxon>Asteroideae</taxon>
        <taxon>Anthemideae</taxon>
        <taxon>Anthemidinae</taxon>
        <taxon>Tanacetum</taxon>
    </lineage>
</organism>
<keyword evidence="2" id="KW-1185">Reference proteome</keyword>
<evidence type="ECO:0000313" key="2">
    <source>
        <dbReference type="Proteomes" id="UP001151760"/>
    </source>
</evidence>
<reference evidence="1" key="1">
    <citation type="journal article" date="2022" name="Int. J. Mol. Sci.">
        <title>Draft Genome of Tanacetum Coccineum: Genomic Comparison of Closely Related Tanacetum-Family Plants.</title>
        <authorList>
            <person name="Yamashiro T."/>
            <person name="Shiraishi A."/>
            <person name="Nakayama K."/>
            <person name="Satake H."/>
        </authorList>
    </citation>
    <scope>NUCLEOTIDE SEQUENCE</scope>
</reference>